<reference evidence="1 2" key="1">
    <citation type="submission" date="2021-12" db="EMBL/GenBank/DDBJ databases">
        <title>Discovery of the Pendulisporaceae a myxobacterial family with distinct sporulation behavior and unique specialized metabolism.</title>
        <authorList>
            <person name="Garcia R."/>
            <person name="Popoff A."/>
            <person name="Bader C.D."/>
            <person name="Loehr J."/>
            <person name="Walesch S."/>
            <person name="Walt C."/>
            <person name="Boldt J."/>
            <person name="Bunk B."/>
            <person name="Haeckl F.J.F.P.J."/>
            <person name="Gunesch A.P."/>
            <person name="Birkelbach J."/>
            <person name="Nuebel U."/>
            <person name="Pietschmann T."/>
            <person name="Bach T."/>
            <person name="Mueller R."/>
        </authorList>
    </citation>
    <scope>NUCLEOTIDE SEQUENCE [LARGE SCALE GENOMIC DNA]</scope>
    <source>
        <strain evidence="1 2">MSr12523</strain>
    </source>
</reference>
<dbReference type="Proteomes" id="UP001379533">
    <property type="component" value="Chromosome"/>
</dbReference>
<keyword evidence="2" id="KW-1185">Reference proteome</keyword>
<sequence length="159" mass="18480">MTFVIDETLAEAEAELRASLQGEPRESLGSITRFMKCFERLAREVAVDEGTWNDFRPWALRNADRLRMARLAMDDWQLEMGALFYGGGEERMEWALLRRSQHAFAREVFRNTSADEFLAAYEAEDVDEDFHEGAERAGLDAPDYVPKTHTWWRWPLASE</sequence>
<dbReference type="RefSeq" id="WP_394849994.1">
    <property type="nucleotide sequence ID" value="NZ_CP089982.1"/>
</dbReference>
<evidence type="ECO:0000313" key="1">
    <source>
        <dbReference type="EMBL" id="WXA99358.1"/>
    </source>
</evidence>
<gene>
    <name evidence="1" type="ORF">LZC95_21365</name>
</gene>
<proteinExistence type="predicted"/>
<organism evidence="1 2">
    <name type="scientific">Pendulispora brunnea</name>
    <dbReference type="NCBI Taxonomy" id="2905690"/>
    <lineage>
        <taxon>Bacteria</taxon>
        <taxon>Pseudomonadati</taxon>
        <taxon>Myxococcota</taxon>
        <taxon>Myxococcia</taxon>
        <taxon>Myxococcales</taxon>
        <taxon>Sorangiineae</taxon>
        <taxon>Pendulisporaceae</taxon>
        <taxon>Pendulispora</taxon>
    </lineage>
</organism>
<name>A0ABZ2KL28_9BACT</name>
<accession>A0ABZ2KL28</accession>
<evidence type="ECO:0000313" key="2">
    <source>
        <dbReference type="Proteomes" id="UP001379533"/>
    </source>
</evidence>
<protein>
    <submittedName>
        <fullName evidence="1">Uncharacterized protein</fullName>
    </submittedName>
</protein>
<dbReference type="EMBL" id="CP089982">
    <property type="protein sequence ID" value="WXA99358.1"/>
    <property type="molecule type" value="Genomic_DNA"/>
</dbReference>